<gene>
    <name evidence="7" type="ORF">ACFQFD_04660</name>
</gene>
<evidence type="ECO:0000259" key="6">
    <source>
        <dbReference type="Pfam" id="PF07687"/>
    </source>
</evidence>
<organism evidence="7 8">
    <name type="scientific">Halobaculum halobium</name>
    <dbReference type="NCBI Taxonomy" id="3032281"/>
    <lineage>
        <taxon>Archaea</taxon>
        <taxon>Methanobacteriati</taxon>
        <taxon>Methanobacteriota</taxon>
        <taxon>Stenosarchaea group</taxon>
        <taxon>Halobacteria</taxon>
        <taxon>Halobacteriales</taxon>
        <taxon>Haloferacaceae</taxon>
        <taxon>Halobaculum</taxon>
    </lineage>
</organism>
<dbReference type="CDD" id="cd08659">
    <property type="entry name" value="M20_ArgE_DapE-like"/>
    <property type="match status" value="1"/>
</dbReference>
<dbReference type="GO" id="GO:0046872">
    <property type="term" value="F:metal ion binding"/>
    <property type="evidence" value="ECO:0007669"/>
    <property type="project" value="UniProtKB-KW"/>
</dbReference>
<dbReference type="PROSITE" id="PS00759">
    <property type="entry name" value="ARGE_DAPE_CPG2_2"/>
    <property type="match status" value="1"/>
</dbReference>
<dbReference type="InterPro" id="IPR050072">
    <property type="entry name" value="Peptidase_M20A"/>
</dbReference>
<evidence type="ECO:0000256" key="1">
    <source>
        <dbReference type="ARBA" id="ARBA00001947"/>
    </source>
</evidence>
<feature type="domain" description="Peptidase M20 dimerisation" evidence="6">
    <location>
        <begin position="183"/>
        <end position="287"/>
    </location>
</feature>
<dbReference type="InterPro" id="IPR002933">
    <property type="entry name" value="Peptidase_M20"/>
</dbReference>
<dbReference type="Gene3D" id="3.40.630.10">
    <property type="entry name" value="Zn peptidases"/>
    <property type="match status" value="1"/>
</dbReference>
<dbReference type="AlphaFoldDB" id="A0ABD5TBC9"/>
<proteinExistence type="inferred from homology"/>
<dbReference type="InterPro" id="IPR011650">
    <property type="entry name" value="Peptidase_M20_dimer"/>
</dbReference>
<dbReference type="PANTHER" id="PTHR43808">
    <property type="entry name" value="ACETYLORNITHINE DEACETYLASE"/>
    <property type="match status" value="1"/>
</dbReference>
<sequence length="395" mass="40568">MSDGTAASPAADFDPVDFLADAVQIESHESPDAMREYLLETLSDHGAEPWVDNAGNVRATRCAADASAAAQGPHLVCNTHIDTVPPHVDCRRDTDDEGNEVVRGRGACDAKGPLAALLAGFLAVEPTRGRVTLAVTSDEETLSTGADALVRGREDDHPDGPVAPVDGDLFIVGEPTDCDVCVAARGRFEGTLTLTGSAAHAAEPDSGVNAVAALEPALAAIRRFDDGAEAHPMLGEPTLVATGATGGEATNQVPASATITLDRRSVPPETAEGFRASLEAAVREAVADDVGVAFDLTARPTPFLEAFDTDPDHPLVAAVSGAASAVGGTADGEVRPFGAATEASYFSPAPTVVFGPGHLADEAGAVAHSEREYVRVDRVRDAAGTARRALDELLG</sequence>
<dbReference type="GeneID" id="81208311"/>
<protein>
    <submittedName>
        <fullName evidence="7">M20/M25/M40 family metallo-hydrolase</fullName>
    </submittedName>
</protein>
<evidence type="ECO:0000313" key="8">
    <source>
        <dbReference type="Proteomes" id="UP001596443"/>
    </source>
</evidence>
<dbReference type="Proteomes" id="UP001596443">
    <property type="component" value="Unassembled WGS sequence"/>
</dbReference>
<dbReference type="PANTHER" id="PTHR43808:SF8">
    <property type="entry name" value="PEPTIDASE M20 DIMERISATION DOMAIN-CONTAINING PROTEIN"/>
    <property type="match status" value="1"/>
</dbReference>
<name>A0ABD5TBC9_9EURY</name>
<comment type="caution">
    <text evidence="7">The sequence shown here is derived from an EMBL/GenBank/DDBJ whole genome shotgun (WGS) entry which is preliminary data.</text>
</comment>
<comment type="cofactor">
    <cofactor evidence="1">
        <name>Zn(2+)</name>
        <dbReference type="ChEBI" id="CHEBI:29105"/>
    </cofactor>
</comment>
<dbReference type="Pfam" id="PF01546">
    <property type="entry name" value="Peptidase_M20"/>
    <property type="match status" value="1"/>
</dbReference>
<evidence type="ECO:0000256" key="2">
    <source>
        <dbReference type="ARBA" id="ARBA00006247"/>
    </source>
</evidence>
<dbReference type="GO" id="GO:0016787">
    <property type="term" value="F:hydrolase activity"/>
    <property type="evidence" value="ECO:0007669"/>
    <property type="project" value="UniProtKB-KW"/>
</dbReference>
<evidence type="ECO:0000256" key="4">
    <source>
        <dbReference type="ARBA" id="ARBA00022801"/>
    </source>
</evidence>
<evidence type="ECO:0000256" key="3">
    <source>
        <dbReference type="ARBA" id="ARBA00022723"/>
    </source>
</evidence>
<keyword evidence="3" id="KW-0479">Metal-binding</keyword>
<evidence type="ECO:0000313" key="7">
    <source>
        <dbReference type="EMBL" id="MFC6785288.1"/>
    </source>
</evidence>
<dbReference type="NCBIfam" id="NF006402">
    <property type="entry name" value="PRK08651.1-5"/>
    <property type="match status" value="1"/>
</dbReference>
<comment type="similarity">
    <text evidence="2">Belongs to the peptidase M20A family.</text>
</comment>
<dbReference type="Pfam" id="PF07687">
    <property type="entry name" value="M20_dimer"/>
    <property type="match status" value="1"/>
</dbReference>
<dbReference type="InterPro" id="IPR036264">
    <property type="entry name" value="Bact_exopeptidase_dim_dom"/>
</dbReference>
<evidence type="ECO:0000256" key="5">
    <source>
        <dbReference type="ARBA" id="ARBA00022833"/>
    </source>
</evidence>
<dbReference type="SUPFAM" id="SSF55031">
    <property type="entry name" value="Bacterial exopeptidase dimerisation domain"/>
    <property type="match status" value="1"/>
</dbReference>
<keyword evidence="4" id="KW-0378">Hydrolase</keyword>
<reference evidence="7 8" key="1">
    <citation type="journal article" date="2019" name="Int. J. Syst. Evol. Microbiol.">
        <title>The Global Catalogue of Microorganisms (GCM) 10K type strain sequencing project: providing services to taxonomists for standard genome sequencing and annotation.</title>
        <authorList>
            <consortium name="The Broad Institute Genomics Platform"/>
            <consortium name="The Broad Institute Genome Sequencing Center for Infectious Disease"/>
            <person name="Wu L."/>
            <person name="Ma J."/>
        </authorList>
    </citation>
    <scope>NUCLEOTIDE SEQUENCE [LARGE SCALE GENOMIC DNA]</scope>
    <source>
        <strain evidence="7 8">SYNS20</strain>
    </source>
</reference>
<dbReference type="InterPro" id="IPR001261">
    <property type="entry name" value="ArgE/DapE_CS"/>
</dbReference>
<accession>A0ABD5TBC9</accession>
<keyword evidence="5" id="KW-0862">Zinc</keyword>
<dbReference type="Gene3D" id="3.30.70.360">
    <property type="match status" value="1"/>
</dbReference>
<dbReference type="EMBL" id="JBHSWX010000012">
    <property type="protein sequence ID" value="MFC6785288.1"/>
    <property type="molecule type" value="Genomic_DNA"/>
</dbReference>
<dbReference type="RefSeq" id="WP_284062147.1">
    <property type="nucleotide sequence ID" value="NZ_CP126158.1"/>
</dbReference>
<dbReference type="SUPFAM" id="SSF53187">
    <property type="entry name" value="Zn-dependent exopeptidases"/>
    <property type="match status" value="1"/>
</dbReference>
<keyword evidence="8" id="KW-1185">Reference proteome</keyword>